<dbReference type="InterPro" id="IPR047216">
    <property type="entry name" value="Endonuclease_DUF559_bact"/>
</dbReference>
<dbReference type="PANTHER" id="PTHR38590:SF1">
    <property type="entry name" value="BLL0828 PROTEIN"/>
    <property type="match status" value="1"/>
</dbReference>
<proteinExistence type="predicted"/>
<evidence type="ECO:0000259" key="1">
    <source>
        <dbReference type="Pfam" id="PF04480"/>
    </source>
</evidence>
<name>A0A1B3Z696_9SPHN</name>
<dbReference type="InterPro" id="IPR007569">
    <property type="entry name" value="DUF559"/>
</dbReference>
<evidence type="ECO:0000313" key="2">
    <source>
        <dbReference type="EMBL" id="AOH82943.1"/>
    </source>
</evidence>
<evidence type="ECO:0000313" key="3">
    <source>
        <dbReference type="Proteomes" id="UP000094256"/>
    </source>
</evidence>
<feature type="domain" description="DUF559" evidence="1">
    <location>
        <begin position="8"/>
        <end position="110"/>
    </location>
</feature>
<dbReference type="OrthoDB" id="9798754at2"/>
<dbReference type="Gene3D" id="3.40.960.10">
    <property type="entry name" value="VSR Endonuclease"/>
    <property type="match status" value="1"/>
</dbReference>
<dbReference type="Pfam" id="PF04480">
    <property type="entry name" value="DUF559"/>
    <property type="match status" value="1"/>
</dbReference>
<accession>A0A1B3Z696</accession>
<dbReference type="CDD" id="cd01038">
    <property type="entry name" value="Endonuclease_DUF559"/>
    <property type="match status" value="1"/>
</dbReference>
<sequence length="128" mass="14485">MPRVAPRLTANARRLRNAATAEERALWPRLRHLSPRFTRQLPVGSYILDFACRSIKLAVELDGRQHLDAVGYDDTRTLFLEGLGWRVLRYWNSDVRDNADGVAEAIMAAVEHMTGPTHPQPLPSREGL</sequence>
<reference evidence="2 3" key="1">
    <citation type="submission" date="2016-01" db="EMBL/GenBank/DDBJ databases">
        <title>Complete genome and mega plasmid sequence of Sphingomonas panacis DCY99 elicits systemic resistance in rice to Xanthomonas oryzae.</title>
        <authorList>
            <person name="Kim Y.J."/>
            <person name="Yang D.C."/>
            <person name="Sing P."/>
        </authorList>
    </citation>
    <scope>NUCLEOTIDE SEQUENCE [LARGE SCALE GENOMIC DNA]</scope>
    <source>
        <strain evidence="2 3">DCY99</strain>
    </source>
</reference>
<dbReference type="AlphaFoldDB" id="A0A1B3Z696"/>
<dbReference type="Proteomes" id="UP000094256">
    <property type="component" value="Chromosome"/>
</dbReference>
<protein>
    <recommendedName>
        <fullName evidence="1">DUF559 domain-containing protein</fullName>
    </recommendedName>
</protein>
<organism evidence="2 3">
    <name type="scientific">Sphingomonas panacis</name>
    <dbReference type="NCBI Taxonomy" id="1560345"/>
    <lineage>
        <taxon>Bacteria</taxon>
        <taxon>Pseudomonadati</taxon>
        <taxon>Pseudomonadota</taxon>
        <taxon>Alphaproteobacteria</taxon>
        <taxon>Sphingomonadales</taxon>
        <taxon>Sphingomonadaceae</taxon>
        <taxon>Sphingomonas</taxon>
    </lineage>
</organism>
<gene>
    <name evidence="2" type="ORF">AWL63_02075</name>
</gene>
<dbReference type="SUPFAM" id="SSF52980">
    <property type="entry name" value="Restriction endonuclease-like"/>
    <property type="match status" value="1"/>
</dbReference>
<dbReference type="EMBL" id="CP014168">
    <property type="protein sequence ID" value="AOH82943.1"/>
    <property type="molecule type" value="Genomic_DNA"/>
</dbReference>
<keyword evidence="3" id="KW-1185">Reference proteome</keyword>
<dbReference type="PANTHER" id="PTHR38590">
    <property type="entry name" value="BLL0828 PROTEIN"/>
    <property type="match status" value="1"/>
</dbReference>
<dbReference type="KEGG" id="span:AWL63_02075"/>
<dbReference type="InterPro" id="IPR011335">
    <property type="entry name" value="Restrct_endonuc-II-like"/>
</dbReference>